<keyword evidence="1" id="KW-1133">Transmembrane helix</keyword>
<protein>
    <submittedName>
        <fullName evidence="2">AtpZ/AtpI family protein</fullName>
    </submittedName>
</protein>
<keyword evidence="1" id="KW-0472">Membrane</keyword>
<evidence type="ECO:0000313" key="3">
    <source>
        <dbReference type="Proteomes" id="UP000281915"/>
    </source>
</evidence>
<dbReference type="InterPro" id="IPR032820">
    <property type="entry name" value="ATPase_put"/>
</dbReference>
<dbReference type="EMBL" id="RHHT01000009">
    <property type="protein sequence ID" value="RNB82682.1"/>
    <property type="molecule type" value="Genomic_DNA"/>
</dbReference>
<organism evidence="2 3">
    <name type="scientific">Brevibacillus panacihumi</name>
    <dbReference type="NCBI Taxonomy" id="497735"/>
    <lineage>
        <taxon>Bacteria</taxon>
        <taxon>Bacillati</taxon>
        <taxon>Bacillota</taxon>
        <taxon>Bacilli</taxon>
        <taxon>Bacillales</taxon>
        <taxon>Paenibacillaceae</taxon>
        <taxon>Brevibacillus</taxon>
    </lineage>
</organism>
<feature type="transmembrane region" description="Helical" evidence="1">
    <location>
        <begin position="38"/>
        <end position="59"/>
    </location>
</feature>
<comment type="caution">
    <text evidence="2">The sequence shown here is derived from an EMBL/GenBank/DDBJ whole genome shotgun (WGS) entry which is preliminary data.</text>
</comment>
<gene>
    <name evidence="2" type="ORF">EDM58_06200</name>
</gene>
<sequence>MWRAIGLVSVIGVDFAVCVVGGFLLGRYVDRWLATDPWFLLVGLISGIVVGSYTVYRLILPYLRG</sequence>
<accession>A0A3M8D3U4</accession>
<dbReference type="RefSeq" id="WP_122912578.1">
    <property type="nucleotide sequence ID" value="NZ_JBNNOX010000029.1"/>
</dbReference>
<reference evidence="2 3" key="1">
    <citation type="submission" date="2018-10" db="EMBL/GenBank/DDBJ databases">
        <title>Phylogenomics of Brevibacillus.</title>
        <authorList>
            <person name="Dunlap C."/>
        </authorList>
    </citation>
    <scope>NUCLEOTIDE SEQUENCE [LARGE SCALE GENOMIC DNA]</scope>
    <source>
        <strain evidence="2 3">JCM 15085</strain>
    </source>
</reference>
<dbReference type="AlphaFoldDB" id="A0A3M8D3U4"/>
<keyword evidence="1" id="KW-0812">Transmembrane</keyword>
<name>A0A3M8D3U4_9BACL</name>
<dbReference type="Pfam" id="PF09527">
    <property type="entry name" value="ATPase_gene1"/>
    <property type="match status" value="1"/>
</dbReference>
<evidence type="ECO:0000256" key="1">
    <source>
        <dbReference type="SAM" id="Phobius"/>
    </source>
</evidence>
<dbReference type="Proteomes" id="UP000281915">
    <property type="component" value="Unassembled WGS sequence"/>
</dbReference>
<feature type="transmembrane region" description="Helical" evidence="1">
    <location>
        <begin position="7"/>
        <end position="26"/>
    </location>
</feature>
<evidence type="ECO:0000313" key="2">
    <source>
        <dbReference type="EMBL" id="RNB82682.1"/>
    </source>
</evidence>
<proteinExistence type="predicted"/>